<dbReference type="FunFam" id="1.10.510.10:FF:000058">
    <property type="entry name" value="Receptor-like protein kinase FERONIA"/>
    <property type="match status" value="1"/>
</dbReference>
<dbReference type="PROSITE" id="PS00107">
    <property type="entry name" value="PROTEIN_KINASE_ATP"/>
    <property type="match status" value="1"/>
</dbReference>
<dbReference type="InterPro" id="IPR045272">
    <property type="entry name" value="ANXUR1/2-like"/>
</dbReference>
<dbReference type="Gene3D" id="1.10.510.10">
    <property type="entry name" value="Transferase(Phosphotransferase) domain 1"/>
    <property type="match status" value="1"/>
</dbReference>
<evidence type="ECO:0000256" key="12">
    <source>
        <dbReference type="PROSITE-ProRule" id="PRU10141"/>
    </source>
</evidence>
<dbReference type="InterPro" id="IPR000719">
    <property type="entry name" value="Prot_kinase_dom"/>
</dbReference>
<keyword evidence="15" id="KW-1185">Reference proteome</keyword>
<dbReference type="Proteomes" id="UP000604825">
    <property type="component" value="Unassembled WGS sequence"/>
</dbReference>
<keyword evidence="11" id="KW-0325">Glycoprotein</keyword>
<proteinExistence type="predicted"/>
<sequence>MVVVAGLPRPKLRLPYWKKTHLASSRNKPGRHWIRLYFLPIPDKNTTSPQQHSVCYADNMVLLHDFSFIASPPNPILKEYIVVTQGDTSKIIFTPKDSIAFINAIEIVSAPPTLIPNTTNGLPPQEQFDISNNALQVVYRLNMGGALVTAFNNTLGRTWLPDAPFLKLEAAAQAAWVPPRTIKYPDDKAVTPLIAPANIYSTAQQTASSNTSQARFNITWEMEAEPGFNKALNSLYFNVYINGMMGVSNLDLSSLTMGLAVAYYQDFTVDSSSIINSTLLVQVGPSTTDSSNTDAILNGLEVIAYGLGRYFTFAEIQKATKNFEEKDVIGVGGFGKVYLGVLEDGTKLAIKRGNPSSDQGMNEFLTEIQMLSKLRHRHLVSLIGCCDENNEMILVYEFMSNGPLRDHLYGGTNLKPLSWKQRLEISIGAAKGLHYLHTGAAQGIIHRDVKTTNILLDENFVAKVADFGLSKAAPSLEQTHVSTAVKGSFGYLDPEYFRRQQLTEKSDVCSFGVVLFEVLCARPAINPALPRDQVNLAEWALTWYHKGELNKIIDPHIAGQIRPDSLEMFAEAAEKCLADYGVDRPSMGDVLWKLEFALQLQEKGDVVDGTSNGIPMKHFNDSVYE</sequence>
<evidence type="ECO:0000256" key="6">
    <source>
        <dbReference type="ARBA" id="ARBA00022741"/>
    </source>
</evidence>
<dbReference type="GO" id="GO:0005886">
    <property type="term" value="C:plasma membrane"/>
    <property type="evidence" value="ECO:0007669"/>
    <property type="project" value="TreeGrafter"/>
</dbReference>
<dbReference type="OrthoDB" id="264917at2759"/>
<evidence type="ECO:0000313" key="15">
    <source>
        <dbReference type="Proteomes" id="UP000604825"/>
    </source>
</evidence>
<protein>
    <recommendedName>
        <fullName evidence="13">Protein kinase domain-containing protein</fullName>
    </recommendedName>
</protein>
<dbReference type="PANTHER" id="PTHR27003">
    <property type="entry name" value="OS07G0166700 PROTEIN"/>
    <property type="match status" value="1"/>
</dbReference>
<dbReference type="GO" id="GO:0004674">
    <property type="term" value="F:protein serine/threonine kinase activity"/>
    <property type="evidence" value="ECO:0007669"/>
    <property type="project" value="UniProtKB-KW"/>
</dbReference>
<comment type="caution">
    <text evidence="14">The sequence shown here is derived from an EMBL/GenBank/DDBJ whole genome shotgun (WGS) entry which is preliminary data.</text>
</comment>
<dbReference type="InterPro" id="IPR011009">
    <property type="entry name" value="Kinase-like_dom_sf"/>
</dbReference>
<evidence type="ECO:0000256" key="11">
    <source>
        <dbReference type="ARBA" id="ARBA00023180"/>
    </source>
</evidence>
<dbReference type="InterPro" id="IPR017441">
    <property type="entry name" value="Protein_kinase_ATP_BS"/>
</dbReference>
<evidence type="ECO:0000259" key="13">
    <source>
        <dbReference type="PROSITE" id="PS50011"/>
    </source>
</evidence>
<evidence type="ECO:0000256" key="1">
    <source>
        <dbReference type="ARBA" id="ARBA00004479"/>
    </source>
</evidence>
<dbReference type="EMBL" id="CAJGYO010000001">
    <property type="protein sequence ID" value="CAD6207817.1"/>
    <property type="molecule type" value="Genomic_DNA"/>
</dbReference>
<evidence type="ECO:0000256" key="9">
    <source>
        <dbReference type="ARBA" id="ARBA00022989"/>
    </source>
</evidence>
<name>A0A811MPJ5_9POAL</name>
<evidence type="ECO:0000256" key="7">
    <source>
        <dbReference type="ARBA" id="ARBA00022777"/>
    </source>
</evidence>
<dbReference type="PANTHER" id="PTHR27003:SF88">
    <property type="entry name" value="RECEPTOR-LIKE PROTEIN KINASE THESEUS 1"/>
    <property type="match status" value="1"/>
</dbReference>
<keyword evidence="10" id="KW-0472">Membrane</keyword>
<keyword evidence="6 12" id="KW-0547">Nucleotide-binding</keyword>
<keyword evidence="7" id="KW-0418">Kinase</keyword>
<feature type="binding site" evidence="12">
    <location>
        <position position="351"/>
    </location>
    <ligand>
        <name>ATP</name>
        <dbReference type="ChEBI" id="CHEBI:30616"/>
    </ligand>
</feature>
<keyword evidence="9" id="KW-1133">Transmembrane helix</keyword>
<evidence type="ECO:0000256" key="4">
    <source>
        <dbReference type="ARBA" id="ARBA00022692"/>
    </source>
</evidence>
<dbReference type="GO" id="GO:0005524">
    <property type="term" value="F:ATP binding"/>
    <property type="evidence" value="ECO:0007669"/>
    <property type="project" value="UniProtKB-UniRule"/>
</dbReference>
<comment type="subcellular location">
    <subcellularLocation>
        <location evidence="1">Membrane</location>
        <topology evidence="1">Single-pass type I membrane protein</topology>
    </subcellularLocation>
</comment>
<dbReference type="PROSITE" id="PS50011">
    <property type="entry name" value="PROTEIN_KINASE_DOM"/>
    <property type="match status" value="1"/>
</dbReference>
<dbReference type="InterPro" id="IPR001245">
    <property type="entry name" value="Ser-Thr/Tyr_kinase_cat_dom"/>
</dbReference>
<evidence type="ECO:0000256" key="10">
    <source>
        <dbReference type="ARBA" id="ARBA00023136"/>
    </source>
</evidence>
<dbReference type="InterPro" id="IPR024788">
    <property type="entry name" value="Malectin-like_Carb-bd_dom"/>
</dbReference>
<dbReference type="Pfam" id="PF07714">
    <property type="entry name" value="PK_Tyr_Ser-Thr"/>
    <property type="match status" value="1"/>
</dbReference>
<dbReference type="SUPFAM" id="SSF56112">
    <property type="entry name" value="Protein kinase-like (PK-like)"/>
    <property type="match status" value="1"/>
</dbReference>
<dbReference type="Gene3D" id="2.60.120.430">
    <property type="entry name" value="Galactose-binding lectin"/>
    <property type="match status" value="1"/>
</dbReference>
<dbReference type="Gene3D" id="3.30.200.20">
    <property type="entry name" value="Phosphorylase Kinase, domain 1"/>
    <property type="match status" value="1"/>
</dbReference>
<dbReference type="FunFam" id="3.30.200.20:FF:000039">
    <property type="entry name" value="receptor-like protein kinase FERONIA"/>
    <property type="match status" value="1"/>
</dbReference>
<gene>
    <name evidence="14" type="ORF">NCGR_LOCUS5315</name>
</gene>
<feature type="domain" description="Protein kinase" evidence="13">
    <location>
        <begin position="323"/>
        <end position="597"/>
    </location>
</feature>
<dbReference type="PROSITE" id="PS00108">
    <property type="entry name" value="PROTEIN_KINASE_ST"/>
    <property type="match status" value="1"/>
</dbReference>
<evidence type="ECO:0000256" key="2">
    <source>
        <dbReference type="ARBA" id="ARBA00022527"/>
    </source>
</evidence>
<dbReference type="AlphaFoldDB" id="A0A811MPJ5"/>
<reference evidence="14" key="1">
    <citation type="submission" date="2020-10" db="EMBL/GenBank/DDBJ databases">
        <authorList>
            <person name="Han B."/>
            <person name="Lu T."/>
            <person name="Zhao Q."/>
            <person name="Huang X."/>
            <person name="Zhao Y."/>
        </authorList>
    </citation>
    <scope>NUCLEOTIDE SEQUENCE</scope>
</reference>
<keyword evidence="4" id="KW-0812">Transmembrane</keyword>
<accession>A0A811MPJ5</accession>
<dbReference type="SMART" id="SM00220">
    <property type="entry name" value="S_TKc"/>
    <property type="match status" value="1"/>
</dbReference>
<dbReference type="InterPro" id="IPR008271">
    <property type="entry name" value="Ser/Thr_kinase_AS"/>
</dbReference>
<keyword evidence="5" id="KW-0732">Signal</keyword>
<dbReference type="GO" id="GO:0004714">
    <property type="term" value="F:transmembrane receptor protein tyrosine kinase activity"/>
    <property type="evidence" value="ECO:0007669"/>
    <property type="project" value="InterPro"/>
</dbReference>
<keyword evidence="8 12" id="KW-0067">ATP-binding</keyword>
<organism evidence="14 15">
    <name type="scientific">Miscanthus lutarioriparius</name>
    <dbReference type="NCBI Taxonomy" id="422564"/>
    <lineage>
        <taxon>Eukaryota</taxon>
        <taxon>Viridiplantae</taxon>
        <taxon>Streptophyta</taxon>
        <taxon>Embryophyta</taxon>
        <taxon>Tracheophyta</taxon>
        <taxon>Spermatophyta</taxon>
        <taxon>Magnoliopsida</taxon>
        <taxon>Liliopsida</taxon>
        <taxon>Poales</taxon>
        <taxon>Poaceae</taxon>
        <taxon>PACMAD clade</taxon>
        <taxon>Panicoideae</taxon>
        <taxon>Andropogonodae</taxon>
        <taxon>Andropogoneae</taxon>
        <taxon>Saccharinae</taxon>
        <taxon>Miscanthus</taxon>
    </lineage>
</organism>
<dbReference type="GO" id="GO:0009506">
    <property type="term" value="C:plasmodesma"/>
    <property type="evidence" value="ECO:0007669"/>
    <property type="project" value="TreeGrafter"/>
</dbReference>
<keyword evidence="2" id="KW-0723">Serine/threonine-protein kinase</keyword>
<keyword evidence="3" id="KW-0808">Transferase</keyword>
<dbReference type="CDD" id="cd14066">
    <property type="entry name" value="STKc_IRAK"/>
    <property type="match status" value="1"/>
</dbReference>
<evidence type="ECO:0000256" key="8">
    <source>
        <dbReference type="ARBA" id="ARBA00022840"/>
    </source>
</evidence>
<dbReference type="Pfam" id="PF12819">
    <property type="entry name" value="Malectin_like"/>
    <property type="match status" value="1"/>
</dbReference>
<evidence type="ECO:0000256" key="5">
    <source>
        <dbReference type="ARBA" id="ARBA00022729"/>
    </source>
</evidence>
<evidence type="ECO:0000256" key="3">
    <source>
        <dbReference type="ARBA" id="ARBA00022679"/>
    </source>
</evidence>
<evidence type="ECO:0000313" key="14">
    <source>
        <dbReference type="EMBL" id="CAD6207817.1"/>
    </source>
</evidence>